<evidence type="ECO:0000256" key="5">
    <source>
        <dbReference type="ARBA" id="ARBA00022723"/>
    </source>
</evidence>
<dbReference type="CDD" id="cd01671">
    <property type="entry name" value="CARD"/>
    <property type="match status" value="1"/>
</dbReference>
<dbReference type="InterPro" id="IPR001315">
    <property type="entry name" value="CARD"/>
</dbReference>
<dbReference type="PANTHER" id="PTHR22930:SF206">
    <property type="entry name" value="NUCLEASE HARBI1"/>
    <property type="match status" value="1"/>
</dbReference>
<evidence type="ECO:0000256" key="2">
    <source>
        <dbReference type="ARBA" id="ARBA00004123"/>
    </source>
</evidence>
<dbReference type="Proteomes" id="UP001174136">
    <property type="component" value="Unassembled WGS sequence"/>
</dbReference>
<dbReference type="InterPro" id="IPR027806">
    <property type="entry name" value="HARBI1_dom"/>
</dbReference>
<comment type="subcellular location">
    <subcellularLocation>
        <location evidence="2">Nucleus</location>
    </subcellularLocation>
</comment>
<evidence type="ECO:0000256" key="4">
    <source>
        <dbReference type="ARBA" id="ARBA00022722"/>
    </source>
</evidence>
<dbReference type="InterPro" id="IPR045249">
    <property type="entry name" value="HARBI1-like"/>
</dbReference>
<evidence type="ECO:0000256" key="6">
    <source>
        <dbReference type="ARBA" id="ARBA00022801"/>
    </source>
</evidence>
<organism evidence="9 10">
    <name type="scientific">Merluccius polli</name>
    <name type="common">Benguela hake</name>
    <name type="synonym">Merluccius cadenati</name>
    <dbReference type="NCBI Taxonomy" id="89951"/>
    <lineage>
        <taxon>Eukaryota</taxon>
        <taxon>Metazoa</taxon>
        <taxon>Chordata</taxon>
        <taxon>Craniata</taxon>
        <taxon>Vertebrata</taxon>
        <taxon>Euteleostomi</taxon>
        <taxon>Actinopterygii</taxon>
        <taxon>Neopterygii</taxon>
        <taxon>Teleostei</taxon>
        <taxon>Neoteleostei</taxon>
        <taxon>Acanthomorphata</taxon>
        <taxon>Zeiogadaria</taxon>
        <taxon>Gadariae</taxon>
        <taxon>Gadiformes</taxon>
        <taxon>Gadoidei</taxon>
        <taxon>Merlucciidae</taxon>
        <taxon>Merluccius</taxon>
    </lineage>
</organism>
<dbReference type="GO" id="GO:0005634">
    <property type="term" value="C:nucleus"/>
    <property type="evidence" value="ECO:0007669"/>
    <property type="project" value="UniProtKB-SubCell"/>
</dbReference>
<dbReference type="InterPro" id="IPR011029">
    <property type="entry name" value="DEATH-like_dom_sf"/>
</dbReference>
<comment type="cofactor">
    <cofactor evidence="1">
        <name>a divalent metal cation</name>
        <dbReference type="ChEBI" id="CHEBI:60240"/>
    </cofactor>
</comment>
<dbReference type="Pfam" id="PF13359">
    <property type="entry name" value="DDE_Tnp_4"/>
    <property type="match status" value="1"/>
</dbReference>
<dbReference type="PROSITE" id="PS50209">
    <property type="entry name" value="CARD"/>
    <property type="match status" value="1"/>
</dbReference>
<dbReference type="GO" id="GO:0016787">
    <property type="term" value="F:hydrolase activity"/>
    <property type="evidence" value="ECO:0007669"/>
    <property type="project" value="UniProtKB-KW"/>
</dbReference>
<protein>
    <submittedName>
        <fullName evidence="9">Nuclease HARBI1</fullName>
    </submittedName>
</protein>
<proteinExistence type="inferred from homology"/>
<feature type="domain" description="CARD" evidence="8">
    <location>
        <begin position="288"/>
        <end position="365"/>
    </location>
</feature>
<gene>
    <name evidence="9" type="primary">harbi1_22</name>
    <name evidence="9" type="ORF">N1851_011814</name>
</gene>
<accession>A0AA47MXY8</accession>
<keyword evidence="6" id="KW-0378">Hydrolase</keyword>
<evidence type="ECO:0000256" key="3">
    <source>
        <dbReference type="ARBA" id="ARBA00006958"/>
    </source>
</evidence>
<evidence type="ECO:0000256" key="7">
    <source>
        <dbReference type="ARBA" id="ARBA00023242"/>
    </source>
</evidence>
<evidence type="ECO:0000259" key="8">
    <source>
        <dbReference type="PROSITE" id="PS50209"/>
    </source>
</evidence>
<dbReference type="CDD" id="cd01670">
    <property type="entry name" value="Death"/>
    <property type="match status" value="1"/>
</dbReference>
<keyword evidence="10" id="KW-1185">Reference proteome</keyword>
<evidence type="ECO:0000313" key="9">
    <source>
        <dbReference type="EMBL" id="KAK0148255.1"/>
    </source>
</evidence>
<evidence type="ECO:0000256" key="1">
    <source>
        <dbReference type="ARBA" id="ARBA00001968"/>
    </source>
</evidence>
<dbReference type="PANTHER" id="PTHR22930">
    <property type="match status" value="1"/>
</dbReference>
<keyword evidence="5" id="KW-0479">Metal-binding</keyword>
<dbReference type="GO" id="GO:0046872">
    <property type="term" value="F:metal ion binding"/>
    <property type="evidence" value="ECO:0007669"/>
    <property type="project" value="UniProtKB-KW"/>
</dbReference>
<keyword evidence="7" id="KW-0539">Nucleus</keyword>
<sequence length="642" mass="72464">MELMQNESSQTIMRRVIFRVRTPALISVSADRRPRSSWGPFKLKEHGWGLTLETLVFLFWIATGSAYRVVTRVFGIPISSVHRMVHNIAEEVVAVRYKFSLKTRRSSRPWEKGLHGWQGTLPSTKIKCPSGPDGQDYVNRKLYPSMVLQAVCDHQGRFIDAYMGFPGSVHDARILRNSAMVVIHVLQSPWRLSHHKWPLRGMAEQRFNTHHSRGRSIVERAFGMMKTRFRCIFLEALEVHSEFVPKYCTTFVGVGDKLPVEDVAMEGDDPPPPERECGAESRSGAPWRMGEERGLLKRLKPKLIDILSADPELVLQECHALDLVTDAGYKMVRPQQVSTEKVTALLDHVYDRGPEAAHGLMELLRGDVFLENFPRLSFLKAPDVDQPRPSTGRGCIYIRAVITCMLSRVCIAVESGVCMLLEETLKGAAGDSAEEAGCTKRRRKSVPELVTEKQLMEVAGAITGNWKEVGILVLDVRSEKLDAIKEDNPTSTMQAFRMLHFWRCCQKAQATAAKLYSLLSIEKLAIAPESLAVIFRVRTPALISVSADRRPRSSWGPFKLKEHGWGLTLETLVFLFWIATGSAYRVVTRVFGIPISSVHRMVHNIAEEVVAVRYKFSLKTRRSSRPWEKGLHGWQGTLPSTK</sequence>
<dbReference type="AlphaFoldDB" id="A0AA47MXY8"/>
<dbReference type="EMBL" id="JAOPHQ010002060">
    <property type="protein sequence ID" value="KAK0148255.1"/>
    <property type="molecule type" value="Genomic_DNA"/>
</dbReference>
<evidence type="ECO:0000313" key="10">
    <source>
        <dbReference type="Proteomes" id="UP001174136"/>
    </source>
</evidence>
<keyword evidence="4" id="KW-0540">Nuclease</keyword>
<reference evidence="9" key="1">
    <citation type="journal article" date="2023" name="Front. Mar. Sci.">
        <title>A new Merluccius polli reference genome to investigate the effects of global change in West African waters.</title>
        <authorList>
            <person name="Mateo J.L."/>
            <person name="Blanco-Fernandez C."/>
            <person name="Garcia-Vazquez E."/>
            <person name="Machado-Schiaffino G."/>
        </authorList>
    </citation>
    <scope>NUCLEOTIDE SEQUENCE</scope>
    <source>
        <strain evidence="9">C29</strain>
        <tissue evidence="9">Fin</tissue>
    </source>
</reference>
<comment type="caution">
    <text evidence="9">The sequence shown here is derived from an EMBL/GenBank/DDBJ whole genome shotgun (WGS) entry which is preliminary data.</text>
</comment>
<dbReference type="SUPFAM" id="SSF47986">
    <property type="entry name" value="DEATH domain"/>
    <property type="match status" value="2"/>
</dbReference>
<dbReference type="GO" id="GO:0004518">
    <property type="term" value="F:nuclease activity"/>
    <property type="evidence" value="ECO:0007669"/>
    <property type="project" value="UniProtKB-KW"/>
</dbReference>
<comment type="similarity">
    <text evidence="3">Belongs to the HARBI1 family.</text>
</comment>
<name>A0AA47MXY8_MERPO</name>
<dbReference type="Gene3D" id="1.10.533.10">
    <property type="entry name" value="Death Domain, Fas"/>
    <property type="match status" value="2"/>
</dbReference>
<dbReference type="GO" id="GO:0042981">
    <property type="term" value="P:regulation of apoptotic process"/>
    <property type="evidence" value="ECO:0007669"/>
    <property type="project" value="InterPro"/>
</dbReference>